<feature type="transmembrane region" description="Helical" evidence="6">
    <location>
        <begin position="124"/>
        <end position="143"/>
    </location>
</feature>
<dbReference type="AlphaFoldDB" id="A0A1G4IRY5"/>
<keyword evidence="3 6" id="KW-0812">Transmembrane</keyword>
<dbReference type="GO" id="GO:0016020">
    <property type="term" value="C:membrane"/>
    <property type="evidence" value="ECO:0007669"/>
    <property type="project" value="UniProtKB-SubCell"/>
</dbReference>
<gene>
    <name evidence="7" type="ORF">LADA_0B01486G</name>
</gene>
<dbReference type="Pfam" id="PF04479">
    <property type="entry name" value="RTA1"/>
    <property type="match status" value="1"/>
</dbReference>
<dbReference type="PANTHER" id="PTHR31465">
    <property type="entry name" value="PROTEIN RTA1-RELATED"/>
    <property type="match status" value="1"/>
</dbReference>
<reference evidence="8" key="1">
    <citation type="submission" date="2016-03" db="EMBL/GenBank/DDBJ databases">
        <authorList>
            <person name="Devillers H."/>
        </authorList>
    </citation>
    <scope>NUCLEOTIDE SEQUENCE [LARGE SCALE GENOMIC DNA]</scope>
</reference>
<proteinExistence type="inferred from homology"/>
<evidence type="ECO:0000256" key="5">
    <source>
        <dbReference type="ARBA" id="ARBA00023136"/>
    </source>
</evidence>
<evidence type="ECO:0000256" key="6">
    <source>
        <dbReference type="SAM" id="Phobius"/>
    </source>
</evidence>
<keyword evidence="5 6" id="KW-0472">Membrane</keyword>
<feature type="transmembrane region" description="Helical" evidence="6">
    <location>
        <begin position="47"/>
        <end position="69"/>
    </location>
</feature>
<comment type="similarity">
    <text evidence="2">Belongs to the lipid-translocating exporter (LTE) (TC 9.A.26.1) family.</text>
</comment>
<feature type="transmembrane region" description="Helical" evidence="6">
    <location>
        <begin position="188"/>
        <end position="210"/>
    </location>
</feature>
<name>A0A1G4IRY5_9SACH</name>
<comment type="subcellular location">
    <subcellularLocation>
        <location evidence="1">Membrane</location>
        <topology evidence="1">Multi-pass membrane protein</topology>
    </subcellularLocation>
</comment>
<feature type="transmembrane region" description="Helical" evidence="6">
    <location>
        <begin position="155"/>
        <end position="176"/>
    </location>
</feature>
<dbReference type="Proteomes" id="UP000190274">
    <property type="component" value="Chromosome B"/>
</dbReference>
<evidence type="ECO:0000313" key="8">
    <source>
        <dbReference type="Proteomes" id="UP000190274"/>
    </source>
</evidence>
<evidence type="ECO:0000313" key="7">
    <source>
        <dbReference type="EMBL" id="SCU79553.1"/>
    </source>
</evidence>
<sequence>MTYSTTTITSGSHTTTVAYGSFTNSAGSVEMYKAYSYYAYMPSLGGAVAFAILFGLTFIALVVQIGWYCRKRKAMEREAAFKQPSDVRSLVLDKENVFESDGKGTATTIKPIEPCSNLRLVTKFIPLLIGILAECGGYIARIASRSDVYSLGSYVAQTVMLLVAAAFMAATIYMNFGRLMILLNATQVSFVPIKFSTTIFVAGDVLSILLQGAGGGILGSSDNHELGSNIIIAGLVVQVIIFGLFVITELRFLFLADKVSRITPYISRHWKVLNINLFMCSILILVRSIVRLVEFIQGYSGYIIEHEWFIFVFDAVPMFLVTLLFVATFAKGNLFKVETECTSLTQKQSDNGL</sequence>
<dbReference type="EMBL" id="LT598456">
    <property type="protein sequence ID" value="SCU79553.1"/>
    <property type="molecule type" value="Genomic_DNA"/>
</dbReference>
<evidence type="ECO:0000256" key="1">
    <source>
        <dbReference type="ARBA" id="ARBA00004141"/>
    </source>
</evidence>
<protein>
    <submittedName>
        <fullName evidence="7">LADA_0B01486g1_1</fullName>
    </submittedName>
</protein>
<keyword evidence="4 6" id="KW-1133">Transmembrane helix</keyword>
<evidence type="ECO:0000256" key="2">
    <source>
        <dbReference type="ARBA" id="ARBA00009969"/>
    </source>
</evidence>
<dbReference type="PANTHER" id="PTHR31465:SF1">
    <property type="entry name" value="PROTEIN RTA1-RELATED"/>
    <property type="match status" value="1"/>
</dbReference>
<dbReference type="InterPro" id="IPR007568">
    <property type="entry name" value="RTA1"/>
</dbReference>
<evidence type="ECO:0000256" key="3">
    <source>
        <dbReference type="ARBA" id="ARBA00022692"/>
    </source>
</evidence>
<keyword evidence="8" id="KW-1185">Reference proteome</keyword>
<feature type="transmembrane region" description="Helical" evidence="6">
    <location>
        <begin position="230"/>
        <end position="254"/>
    </location>
</feature>
<accession>A0A1G4IRY5</accession>
<feature type="transmembrane region" description="Helical" evidence="6">
    <location>
        <begin position="275"/>
        <end position="296"/>
    </location>
</feature>
<evidence type="ECO:0000256" key="4">
    <source>
        <dbReference type="ARBA" id="ARBA00022989"/>
    </source>
</evidence>
<dbReference type="OrthoDB" id="3358017at2759"/>
<feature type="transmembrane region" description="Helical" evidence="6">
    <location>
        <begin position="308"/>
        <end position="330"/>
    </location>
</feature>
<organism evidence="7 8">
    <name type="scientific">Lachancea dasiensis</name>
    <dbReference type="NCBI Taxonomy" id="1072105"/>
    <lineage>
        <taxon>Eukaryota</taxon>
        <taxon>Fungi</taxon>
        <taxon>Dikarya</taxon>
        <taxon>Ascomycota</taxon>
        <taxon>Saccharomycotina</taxon>
        <taxon>Saccharomycetes</taxon>
        <taxon>Saccharomycetales</taxon>
        <taxon>Saccharomycetaceae</taxon>
        <taxon>Lachancea</taxon>
    </lineage>
</organism>